<dbReference type="Proteomes" id="UP000094336">
    <property type="component" value="Unassembled WGS sequence"/>
</dbReference>
<dbReference type="AlphaFoldDB" id="A0A1E3QJU8"/>
<dbReference type="GO" id="GO:0008270">
    <property type="term" value="F:zinc ion binding"/>
    <property type="evidence" value="ECO:0007669"/>
    <property type="project" value="UniProtKB-KW"/>
</dbReference>
<keyword evidence="1" id="KW-0862">Zinc</keyword>
<gene>
    <name evidence="4" type="ORF">BABINDRAFT_163557</name>
</gene>
<keyword evidence="1" id="KW-0479">Metal-binding</keyword>
<feature type="domain" description="DBF4-type" evidence="3">
    <location>
        <begin position="310"/>
        <end position="362"/>
    </location>
</feature>
<dbReference type="InterPro" id="IPR036420">
    <property type="entry name" value="BRCT_dom_sf"/>
</dbReference>
<feature type="region of interest" description="Disordered" evidence="2">
    <location>
        <begin position="280"/>
        <end position="304"/>
    </location>
</feature>
<evidence type="ECO:0000256" key="2">
    <source>
        <dbReference type="SAM" id="MobiDB-lite"/>
    </source>
</evidence>
<evidence type="ECO:0000256" key="1">
    <source>
        <dbReference type="PROSITE-ProRule" id="PRU00600"/>
    </source>
</evidence>
<accession>A0A1E3QJU8</accession>
<dbReference type="PROSITE" id="PS51265">
    <property type="entry name" value="ZF_DBF4"/>
    <property type="match status" value="1"/>
</dbReference>
<dbReference type="EMBL" id="KV454441">
    <property type="protein sequence ID" value="ODQ77277.1"/>
    <property type="molecule type" value="Genomic_DNA"/>
</dbReference>
<evidence type="ECO:0000313" key="4">
    <source>
        <dbReference type="EMBL" id="ODQ77277.1"/>
    </source>
</evidence>
<dbReference type="Gene3D" id="3.40.50.10190">
    <property type="entry name" value="BRCT domain"/>
    <property type="match status" value="1"/>
</dbReference>
<keyword evidence="1" id="KW-0863">Zinc-finger</keyword>
<sequence length="373" mass="43078">MDLGISKDSGISRKRKSMTEFDLRAWKDQWLKLFPSSHVFLDVDPNSTQDYTKYTLRLKSLGCNIVTKFNLQVTIIVSDRSYNSAIPYPSWDPFTHLCSHPHIKVWSAAKCERFLHHFRRLSNPYVPPEHQAERGFQYFDKSKYMAMVYDLQQRQRPVGVKEYAKRSQPLFCSSPSATFVGGYICMAKNPITPEKQAAIVEASSVERYRDENATNGRMGLYMSHETYGPGVPLHRTWRRSSEEARRLKRLSELSVHPSVSEKLRTLKLKEKDLEKSPIMTPVKRQNKGPNTQLLTPRDSPIKPLVQDCTNPPSTVYCEPCRTFIDHYEEHKVSAKHRMAISSPESREVYRDIDLLISRIGQVSGLSRSVSYWT</sequence>
<protein>
    <recommendedName>
        <fullName evidence="3">DBF4-type domain-containing protein</fullName>
    </recommendedName>
</protein>
<dbReference type="GeneID" id="30147831"/>
<reference evidence="5" key="1">
    <citation type="submission" date="2016-05" db="EMBL/GenBank/DDBJ databases">
        <title>Comparative genomics of biotechnologically important yeasts.</title>
        <authorList>
            <consortium name="DOE Joint Genome Institute"/>
            <person name="Riley R."/>
            <person name="Haridas S."/>
            <person name="Wolfe K.H."/>
            <person name="Lopes M.R."/>
            <person name="Hittinger C.T."/>
            <person name="Goker M."/>
            <person name="Salamov A."/>
            <person name="Wisecaver J."/>
            <person name="Long T.M."/>
            <person name="Aerts A.L."/>
            <person name="Barry K."/>
            <person name="Choi C."/>
            <person name="Clum A."/>
            <person name="Coughlan A.Y."/>
            <person name="Deshpande S."/>
            <person name="Douglass A.P."/>
            <person name="Hanson S.J."/>
            <person name="Klenk H.-P."/>
            <person name="Labutti K."/>
            <person name="Lapidus A."/>
            <person name="Lindquist E."/>
            <person name="Lipzen A."/>
            <person name="Meier-Kolthoff J.P."/>
            <person name="Ohm R.A."/>
            <person name="Otillar R.P."/>
            <person name="Pangilinan J."/>
            <person name="Peng Y."/>
            <person name="Rokas A."/>
            <person name="Rosa C.A."/>
            <person name="Scheuner C."/>
            <person name="Sibirny A.A."/>
            <person name="Slot J.C."/>
            <person name="Stielow J.B."/>
            <person name="Sun H."/>
            <person name="Kurtzman C.P."/>
            <person name="Blackwell M."/>
            <person name="Grigoriev I.V."/>
            <person name="Jeffries T.W."/>
        </authorList>
    </citation>
    <scope>NUCLEOTIDE SEQUENCE [LARGE SCALE GENOMIC DNA]</scope>
    <source>
        <strain evidence="5">NRRL Y-12698</strain>
    </source>
</reference>
<dbReference type="GO" id="GO:0003676">
    <property type="term" value="F:nucleic acid binding"/>
    <property type="evidence" value="ECO:0007669"/>
    <property type="project" value="InterPro"/>
</dbReference>
<dbReference type="InterPro" id="IPR006572">
    <property type="entry name" value="Znf_DBF"/>
</dbReference>
<evidence type="ECO:0000313" key="5">
    <source>
        <dbReference type="Proteomes" id="UP000094336"/>
    </source>
</evidence>
<evidence type="ECO:0000259" key="3">
    <source>
        <dbReference type="PROSITE" id="PS51265"/>
    </source>
</evidence>
<organism evidence="4 5">
    <name type="scientific">Babjeviella inositovora NRRL Y-12698</name>
    <dbReference type="NCBI Taxonomy" id="984486"/>
    <lineage>
        <taxon>Eukaryota</taxon>
        <taxon>Fungi</taxon>
        <taxon>Dikarya</taxon>
        <taxon>Ascomycota</taxon>
        <taxon>Saccharomycotina</taxon>
        <taxon>Pichiomycetes</taxon>
        <taxon>Serinales incertae sedis</taxon>
        <taxon>Babjeviella</taxon>
    </lineage>
</organism>
<keyword evidence="5" id="KW-1185">Reference proteome</keyword>
<name>A0A1E3QJU8_9ASCO</name>
<dbReference type="RefSeq" id="XP_018982605.1">
    <property type="nucleotide sequence ID" value="XM_019129978.1"/>
</dbReference>
<proteinExistence type="predicted"/>